<organism evidence="1">
    <name type="scientific">Anguilla anguilla</name>
    <name type="common">European freshwater eel</name>
    <name type="synonym">Muraena anguilla</name>
    <dbReference type="NCBI Taxonomy" id="7936"/>
    <lineage>
        <taxon>Eukaryota</taxon>
        <taxon>Metazoa</taxon>
        <taxon>Chordata</taxon>
        <taxon>Craniata</taxon>
        <taxon>Vertebrata</taxon>
        <taxon>Euteleostomi</taxon>
        <taxon>Actinopterygii</taxon>
        <taxon>Neopterygii</taxon>
        <taxon>Teleostei</taxon>
        <taxon>Anguilliformes</taxon>
        <taxon>Anguillidae</taxon>
        <taxon>Anguilla</taxon>
    </lineage>
</organism>
<name>A0A0E9QU70_ANGAN</name>
<dbReference type="AlphaFoldDB" id="A0A0E9QU70"/>
<proteinExistence type="predicted"/>
<accession>A0A0E9QU70</accession>
<evidence type="ECO:0000313" key="1">
    <source>
        <dbReference type="EMBL" id="JAH20516.1"/>
    </source>
</evidence>
<reference evidence="1" key="2">
    <citation type="journal article" date="2015" name="Fish Shellfish Immunol.">
        <title>Early steps in the European eel (Anguilla anguilla)-Vibrio vulnificus interaction in the gills: Role of the RtxA13 toxin.</title>
        <authorList>
            <person name="Callol A."/>
            <person name="Pajuelo D."/>
            <person name="Ebbesson L."/>
            <person name="Teles M."/>
            <person name="MacKenzie S."/>
            <person name="Amaro C."/>
        </authorList>
    </citation>
    <scope>NUCLEOTIDE SEQUENCE</scope>
</reference>
<reference evidence="1" key="1">
    <citation type="submission" date="2014-11" db="EMBL/GenBank/DDBJ databases">
        <authorList>
            <person name="Amaro Gonzalez C."/>
        </authorList>
    </citation>
    <scope>NUCLEOTIDE SEQUENCE</scope>
</reference>
<protein>
    <submittedName>
        <fullName evidence="1">Uncharacterized protein</fullName>
    </submittedName>
</protein>
<dbReference type="EMBL" id="GBXM01088061">
    <property type="protein sequence ID" value="JAH20516.1"/>
    <property type="molecule type" value="Transcribed_RNA"/>
</dbReference>
<sequence length="25" mass="2820">MFGQSICGTQEHSNSVRLRPVRTCL</sequence>